<accession>A0A6J7GEX1</accession>
<protein>
    <submittedName>
        <fullName evidence="1">Unannotated protein</fullName>
    </submittedName>
</protein>
<gene>
    <name evidence="1" type="ORF">UFOPK3564_00668</name>
</gene>
<proteinExistence type="predicted"/>
<reference evidence="1" key="1">
    <citation type="submission" date="2020-05" db="EMBL/GenBank/DDBJ databases">
        <authorList>
            <person name="Chiriac C."/>
            <person name="Salcher M."/>
            <person name="Ghai R."/>
            <person name="Kavagutti S V."/>
        </authorList>
    </citation>
    <scope>NUCLEOTIDE SEQUENCE</scope>
</reference>
<evidence type="ECO:0000313" key="1">
    <source>
        <dbReference type="EMBL" id="CAB4902623.1"/>
    </source>
</evidence>
<dbReference type="AlphaFoldDB" id="A0A6J7GEX1"/>
<dbReference type="EMBL" id="CAFBMK010000024">
    <property type="protein sequence ID" value="CAB4902623.1"/>
    <property type="molecule type" value="Genomic_DNA"/>
</dbReference>
<name>A0A6J7GEX1_9ZZZZ</name>
<sequence length="362" mass="40792">MPYPLRRTRGVLLIALVAALLLVAGARDAAARAPMVKGLQDTRLVMSDVQADRDLFWRKARSARVGRVRVLVSWDGRATQVAPDVAFRVRRAADDAAGADAQLVVGIYAAINRGRAVPRRITGTLMSRFSKFTASMGTEFADLPLAGYLTWNEPNFRSMWPLNQPRTWVRMSNVAYRSFKRADPGTKVYVGEPAPNARTSNAVEPGTFFRRALCLDSRYRSLNRSRSCRTTLLGDGFAIHTHDFFKGPTTRRTPAEAWTMGNLKGAMRQIRALGRAGRITRKASRNVHITEFAYRTHGSARTPDARAARWLRQAWNFAEREGVASMTWYQLQDPGPSEEWRSGMLTTSGRELRTWRTFRSLR</sequence>
<dbReference type="SUPFAM" id="SSF51445">
    <property type="entry name" value="(Trans)glycosidases"/>
    <property type="match status" value="1"/>
</dbReference>
<dbReference type="InterPro" id="IPR017853">
    <property type="entry name" value="GH"/>
</dbReference>
<dbReference type="Gene3D" id="3.20.20.80">
    <property type="entry name" value="Glycosidases"/>
    <property type="match status" value="1"/>
</dbReference>
<organism evidence="1">
    <name type="scientific">freshwater metagenome</name>
    <dbReference type="NCBI Taxonomy" id="449393"/>
    <lineage>
        <taxon>unclassified sequences</taxon>
        <taxon>metagenomes</taxon>
        <taxon>ecological metagenomes</taxon>
    </lineage>
</organism>